<evidence type="ECO:0000256" key="2">
    <source>
        <dbReference type="SAM" id="Phobius"/>
    </source>
</evidence>
<proteinExistence type="predicted"/>
<feature type="transmembrane region" description="Helical" evidence="2">
    <location>
        <begin position="95"/>
        <end position="118"/>
    </location>
</feature>
<accession>A0A9X3EJ28</accession>
<sequence length="213" mass="24184">MDNGKVLLAAGVLAVIGFIWAFLKFRVFREFLYALTGFCLILTTIEAVLNGETWFLSISKFELIAFWIVGYLFHSNQKHYRTTKNFIYKSAIRDLINIGIPVFYVTMPIITIAAYNLIAYTLLNETEALRSLELEEFIAQISDTDISTWLLVFISTTLAMRNISLRVKAKNTKLPKNTQSELNSKIDPTTTTMDTQPKDAFKKPESSAFVASK</sequence>
<feature type="region of interest" description="Disordered" evidence="1">
    <location>
        <begin position="176"/>
        <end position="213"/>
    </location>
</feature>
<dbReference type="RefSeq" id="WP_283173376.1">
    <property type="nucleotide sequence ID" value="NZ_JAPNOA010000024.1"/>
</dbReference>
<evidence type="ECO:0000313" key="4">
    <source>
        <dbReference type="Proteomes" id="UP001150830"/>
    </source>
</evidence>
<evidence type="ECO:0000256" key="1">
    <source>
        <dbReference type="SAM" id="MobiDB-lite"/>
    </source>
</evidence>
<gene>
    <name evidence="3" type="ORF">OUO13_08190</name>
</gene>
<dbReference type="EMBL" id="JAPNOA010000024">
    <property type="protein sequence ID" value="MCY0965161.1"/>
    <property type="molecule type" value="Genomic_DNA"/>
</dbReference>
<feature type="transmembrane region" description="Helical" evidence="2">
    <location>
        <begin position="138"/>
        <end position="160"/>
    </location>
</feature>
<feature type="transmembrane region" description="Helical" evidence="2">
    <location>
        <begin position="54"/>
        <end position="74"/>
    </location>
</feature>
<feature type="compositionally biased region" description="Basic and acidic residues" evidence="1">
    <location>
        <begin position="196"/>
        <end position="205"/>
    </location>
</feature>
<feature type="transmembrane region" description="Helical" evidence="2">
    <location>
        <begin position="30"/>
        <end position="48"/>
    </location>
</feature>
<dbReference type="AlphaFoldDB" id="A0A9X3EJ28"/>
<feature type="compositionally biased region" description="Polar residues" evidence="1">
    <location>
        <begin position="176"/>
        <end position="195"/>
    </location>
</feature>
<evidence type="ECO:0000313" key="3">
    <source>
        <dbReference type="EMBL" id="MCY0965161.1"/>
    </source>
</evidence>
<name>A0A9X3EJ28_9GAMM</name>
<feature type="transmembrane region" description="Helical" evidence="2">
    <location>
        <begin position="6"/>
        <end position="23"/>
    </location>
</feature>
<comment type="caution">
    <text evidence="3">The sequence shown here is derived from an EMBL/GenBank/DDBJ whole genome shotgun (WGS) entry which is preliminary data.</text>
</comment>
<keyword evidence="2" id="KW-0472">Membrane</keyword>
<keyword evidence="2" id="KW-0812">Transmembrane</keyword>
<reference evidence="3" key="1">
    <citation type="submission" date="2022-11" db="EMBL/GenBank/DDBJ databases">
        <title>Parathalassolutuus dongxingensis gen. nov., sp. nov., a novel member of family Oceanospirillaceae isolated from a coastal shrimp pond in Guangxi, China.</title>
        <authorList>
            <person name="Chen H."/>
        </authorList>
    </citation>
    <scope>NUCLEOTIDE SEQUENCE</scope>
    <source>
        <strain evidence="3">G-43</strain>
    </source>
</reference>
<dbReference type="Proteomes" id="UP001150830">
    <property type="component" value="Unassembled WGS sequence"/>
</dbReference>
<keyword evidence="2" id="KW-1133">Transmembrane helix</keyword>
<keyword evidence="4" id="KW-1185">Reference proteome</keyword>
<organism evidence="3 4">
    <name type="scientific">Parathalassolituus penaei</name>
    <dbReference type="NCBI Taxonomy" id="2997323"/>
    <lineage>
        <taxon>Bacteria</taxon>
        <taxon>Pseudomonadati</taxon>
        <taxon>Pseudomonadota</taxon>
        <taxon>Gammaproteobacteria</taxon>
        <taxon>Oceanospirillales</taxon>
        <taxon>Oceanospirillaceae</taxon>
        <taxon>Parathalassolituus</taxon>
    </lineage>
</organism>
<protein>
    <submittedName>
        <fullName evidence="3">Uncharacterized protein</fullName>
    </submittedName>
</protein>